<protein>
    <recommendedName>
        <fullName evidence="4">Cell division protein FtsQ</fullName>
    </recommendedName>
</protein>
<dbReference type="EMBL" id="JAACJS010000002">
    <property type="protein sequence ID" value="NCI49149.1"/>
    <property type="molecule type" value="Genomic_DNA"/>
</dbReference>
<accession>A0ABW9ZQF2</accession>
<organism evidence="2 3">
    <name type="scientific">Sediminibacterium roseum</name>
    <dbReference type="NCBI Taxonomy" id="1978412"/>
    <lineage>
        <taxon>Bacteria</taxon>
        <taxon>Pseudomonadati</taxon>
        <taxon>Bacteroidota</taxon>
        <taxon>Chitinophagia</taxon>
        <taxon>Chitinophagales</taxon>
        <taxon>Chitinophagaceae</taxon>
        <taxon>Sediminibacterium</taxon>
    </lineage>
</organism>
<gene>
    <name evidence="2" type="ORF">GWC95_04390</name>
</gene>
<name>A0ABW9ZQF2_9BACT</name>
<keyword evidence="3" id="KW-1185">Reference proteome</keyword>
<reference evidence="2 3" key="1">
    <citation type="submission" date="2020-01" db="EMBL/GenBank/DDBJ databases">
        <title>Genome analysis.</title>
        <authorList>
            <person name="Wu S."/>
            <person name="Wang G."/>
        </authorList>
    </citation>
    <scope>NUCLEOTIDE SEQUENCE [LARGE SCALE GENOMIC DNA]</scope>
    <source>
        <strain evidence="2 3">SYL130</strain>
    </source>
</reference>
<evidence type="ECO:0000313" key="3">
    <source>
        <dbReference type="Proteomes" id="UP000753802"/>
    </source>
</evidence>
<feature type="compositionally biased region" description="Basic residues" evidence="1">
    <location>
        <begin position="334"/>
        <end position="344"/>
    </location>
</feature>
<comment type="caution">
    <text evidence="2">The sequence shown here is derived from an EMBL/GenBank/DDBJ whole genome shotgun (WGS) entry which is preliminary data.</text>
</comment>
<feature type="compositionally biased region" description="Polar residues" evidence="1">
    <location>
        <begin position="306"/>
        <end position="321"/>
    </location>
</feature>
<evidence type="ECO:0000256" key="1">
    <source>
        <dbReference type="SAM" id="MobiDB-lite"/>
    </source>
</evidence>
<proteinExistence type="predicted"/>
<dbReference type="RefSeq" id="WP_161817443.1">
    <property type="nucleotide sequence ID" value="NZ_JAACJS010000002.1"/>
</dbReference>
<evidence type="ECO:0008006" key="4">
    <source>
        <dbReference type="Google" id="ProtNLM"/>
    </source>
</evidence>
<feature type="region of interest" description="Disordered" evidence="1">
    <location>
        <begin position="303"/>
        <end position="355"/>
    </location>
</feature>
<evidence type="ECO:0000313" key="2">
    <source>
        <dbReference type="EMBL" id="NCI49149.1"/>
    </source>
</evidence>
<dbReference type="Proteomes" id="UP000753802">
    <property type="component" value="Unassembled WGS sequence"/>
</dbReference>
<sequence length="355" mass="38894">MSALWAMAGIGAIVLLGAAVQKKNHKVCAGIKIEISGAERHMFIDEKDVMEILRSTGKVEGYPIAELNLRSMEQVVERNPWVKNAEMFLDNNQVLQVSIEERQPVARVFTLDGSSFYLDSGALRLPLSDKLSARVPSFTGFPTDRKKLAAPDSMLLHNVVALGKYILADSFWMAQVAQIDITPQSTFEMVPVVGDHIVALGDANNIERKFSHLYTFYKKAWLQNGLNTYEKLDVQYSNQVVAVRKGTGRAQVDSARAQLLMQNLMAQSQPVMDSGLVTTPPKPTAVKPAKDSAAVVKPAAMVKSGVKNTAKTNSASKSNNKGVKKALTPVGKKQVNRKQSKKPVKPQPKAVLKKQ</sequence>